<accession>A0A084GGC8</accession>
<evidence type="ECO:0000256" key="1">
    <source>
        <dbReference type="SAM" id="MobiDB-lite"/>
    </source>
</evidence>
<dbReference type="RefSeq" id="XP_016646189.1">
    <property type="nucleotide sequence ID" value="XM_016783423.1"/>
</dbReference>
<evidence type="ECO:0000256" key="3">
    <source>
        <dbReference type="SAM" id="SignalP"/>
    </source>
</evidence>
<feature type="compositionally biased region" description="Polar residues" evidence="1">
    <location>
        <begin position="183"/>
        <end position="206"/>
    </location>
</feature>
<keyword evidence="5" id="KW-1185">Reference proteome</keyword>
<feature type="compositionally biased region" description="Low complexity" evidence="1">
    <location>
        <begin position="369"/>
        <end position="392"/>
    </location>
</feature>
<feature type="compositionally biased region" description="Low complexity" evidence="1">
    <location>
        <begin position="171"/>
        <end position="182"/>
    </location>
</feature>
<evidence type="ECO:0000313" key="4">
    <source>
        <dbReference type="EMBL" id="KEZ46390.1"/>
    </source>
</evidence>
<proteinExistence type="predicted"/>
<dbReference type="EMBL" id="JOWA01000033">
    <property type="protein sequence ID" value="KEZ46390.1"/>
    <property type="molecule type" value="Genomic_DNA"/>
</dbReference>
<keyword evidence="2" id="KW-0812">Transmembrane</keyword>
<evidence type="ECO:0008006" key="6">
    <source>
        <dbReference type="Google" id="ProtNLM"/>
    </source>
</evidence>
<sequence>MSVHSIILYGGATILLQALFLPLVAAQAGGTVFSGFPKPPIFPTGVDSNDKSTVTLTGTDTVSDFTEIRIISDVTGAKTVRTPGNPPVAKLTIPYRPFDLFWNDLMSVQAVLGSASEPVTSTSNFDFVITTQGFQDFPARIRDHQARNEAPVLSTSRVDALSPLPSPPQQTPLQPTSSIQQSNRPGTTLTPTPGQDSTQFPRQSPTIAGPSDPGAAPSPTDVQDVRTASAAPPAVASSNLSTGAKVGIAVGVITANVIIIAALAFFMYTRQNRDARLTPLPFPCCAGRKSDRVQFGTANQVKFHQKPVVEITVDQADAPLTELEAQRGPFELEGSTGFYGKSLAAIKSARDIIRSAATSRTGHRTSFYTYADTDSDTTSSRSARTRLSFASSVPPLPTPSDYVGRDRRFTFGPRTNSIASSSQGSLKSSRSSSSINT</sequence>
<keyword evidence="2" id="KW-1133">Transmembrane helix</keyword>
<name>A0A084GGC8_PSEDA</name>
<feature type="compositionally biased region" description="Low complexity" evidence="1">
    <location>
        <begin position="228"/>
        <end position="238"/>
    </location>
</feature>
<feature type="region of interest" description="Disordered" evidence="1">
    <location>
        <begin position="369"/>
        <end position="437"/>
    </location>
</feature>
<dbReference type="AlphaFoldDB" id="A0A084GGC8"/>
<feature type="region of interest" description="Disordered" evidence="1">
    <location>
        <begin position="147"/>
        <end position="238"/>
    </location>
</feature>
<dbReference type="Proteomes" id="UP000028545">
    <property type="component" value="Unassembled WGS sequence"/>
</dbReference>
<feature type="chain" id="PRO_5001775717" description="Mid2 domain-containing protein" evidence="3">
    <location>
        <begin position="27"/>
        <end position="437"/>
    </location>
</feature>
<dbReference type="OrthoDB" id="5243368at2759"/>
<dbReference type="HOGENOM" id="CLU_627238_0_0_1"/>
<comment type="caution">
    <text evidence="4">The sequence shown here is derived from an EMBL/GenBank/DDBJ whole genome shotgun (WGS) entry which is preliminary data.</text>
</comment>
<gene>
    <name evidence="4" type="ORF">SAPIO_CDS0707</name>
</gene>
<organism evidence="4 5">
    <name type="scientific">Pseudallescheria apiosperma</name>
    <name type="common">Scedosporium apiospermum</name>
    <dbReference type="NCBI Taxonomy" id="563466"/>
    <lineage>
        <taxon>Eukaryota</taxon>
        <taxon>Fungi</taxon>
        <taxon>Dikarya</taxon>
        <taxon>Ascomycota</taxon>
        <taxon>Pezizomycotina</taxon>
        <taxon>Sordariomycetes</taxon>
        <taxon>Hypocreomycetidae</taxon>
        <taxon>Microascales</taxon>
        <taxon>Microascaceae</taxon>
        <taxon>Scedosporium</taxon>
    </lineage>
</organism>
<keyword evidence="3" id="KW-0732">Signal</keyword>
<feature type="transmembrane region" description="Helical" evidence="2">
    <location>
        <begin position="246"/>
        <end position="268"/>
    </location>
</feature>
<keyword evidence="2" id="KW-0472">Membrane</keyword>
<protein>
    <recommendedName>
        <fullName evidence="6">Mid2 domain-containing protein</fullName>
    </recommendedName>
</protein>
<feature type="signal peptide" evidence="3">
    <location>
        <begin position="1"/>
        <end position="26"/>
    </location>
</feature>
<evidence type="ECO:0000313" key="5">
    <source>
        <dbReference type="Proteomes" id="UP000028545"/>
    </source>
</evidence>
<feature type="compositionally biased region" description="Low complexity" evidence="1">
    <location>
        <begin position="208"/>
        <end position="219"/>
    </location>
</feature>
<dbReference type="GeneID" id="27718859"/>
<dbReference type="KEGG" id="sapo:SAPIO_CDS0707"/>
<dbReference type="VEuPathDB" id="FungiDB:SAPIO_CDS0707"/>
<feature type="compositionally biased region" description="Low complexity" evidence="1">
    <location>
        <begin position="417"/>
        <end position="437"/>
    </location>
</feature>
<evidence type="ECO:0000256" key="2">
    <source>
        <dbReference type="SAM" id="Phobius"/>
    </source>
</evidence>
<reference evidence="4 5" key="1">
    <citation type="journal article" date="2014" name="Genome Announc.">
        <title>Draft genome sequence of the pathogenic fungus Scedosporium apiospermum.</title>
        <authorList>
            <person name="Vandeputte P."/>
            <person name="Ghamrawi S."/>
            <person name="Rechenmann M."/>
            <person name="Iltis A."/>
            <person name="Giraud S."/>
            <person name="Fleury M."/>
            <person name="Thornton C."/>
            <person name="Delhaes L."/>
            <person name="Meyer W."/>
            <person name="Papon N."/>
            <person name="Bouchara J.P."/>
        </authorList>
    </citation>
    <scope>NUCLEOTIDE SEQUENCE [LARGE SCALE GENOMIC DNA]</scope>
    <source>
        <strain evidence="4 5">IHEM 14462</strain>
    </source>
</reference>